<proteinExistence type="predicted"/>
<dbReference type="Proteomes" id="UP001515480">
    <property type="component" value="Unassembled WGS sequence"/>
</dbReference>
<protein>
    <submittedName>
        <fullName evidence="2">Uncharacterized protein</fullName>
    </submittedName>
</protein>
<reference evidence="2 3" key="1">
    <citation type="journal article" date="2024" name="Science">
        <title>Giant polyketide synthase enzymes in the biosynthesis of giant marine polyether toxins.</title>
        <authorList>
            <person name="Fallon T.R."/>
            <person name="Shende V.V."/>
            <person name="Wierzbicki I.H."/>
            <person name="Pendleton A.L."/>
            <person name="Watervoot N.F."/>
            <person name="Auber R.P."/>
            <person name="Gonzalez D.J."/>
            <person name="Wisecaver J.H."/>
            <person name="Moore B.S."/>
        </authorList>
    </citation>
    <scope>NUCLEOTIDE SEQUENCE [LARGE SCALE GENOMIC DNA]</scope>
    <source>
        <strain evidence="2 3">12B1</strain>
    </source>
</reference>
<feature type="region of interest" description="Disordered" evidence="1">
    <location>
        <begin position="115"/>
        <end position="177"/>
    </location>
</feature>
<accession>A0AB34JX09</accession>
<evidence type="ECO:0000313" key="2">
    <source>
        <dbReference type="EMBL" id="KAL1525241.1"/>
    </source>
</evidence>
<sequence>MAAKRPWWHEIVAGLSTERTPAPPPVGATGGPGQLTRPVISDFGGEASRPPRSPGAVLRRRISEWDPGSPAMEWVRRATFDGRALAIRRAQDAHRRRSSLDLGIAPILVDQTSAPRRVSAPAASRRRRRTSSSVAFCRSCRAPSSTPERTRARTRTHGGSHGACHSPAHHSATSRRR</sequence>
<comment type="caution">
    <text evidence="2">The sequence shown here is derived from an EMBL/GenBank/DDBJ whole genome shotgun (WGS) entry which is preliminary data.</text>
</comment>
<keyword evidence="3" id="KW-1185">Reference proteome</keyword>
<evidence type="ECO:0000256" key="1">
    <source>
        <dbReference type="SAM" id="MobiDB-lite"/>
    </source>
</evidence>
<dbReference type="EMBL" id="JBGBPQ010000004">
    <property type="protein sequence ID" value="KAL1525241.1"/>
    <property type="molecule type" value="Genomic_DNA"/>
</dbReference>
<gene>
    <name evidence="2" type="ORF">AB1Y20_020108</name>
</gene>
<evidence type="ECO:0000313" key="3">
    <source>
        <dbReference type="Proteomes" id="UP001515480"/>
    </source>
</evidence>
<dbReference type="AlphaFoldDB" id="A0AB34JX09"/>
<organism evidence="2 3">
    <name type="scientific">Prymnesium parvum</name>
    <name type="common">Toxic golden alga</name>
    <dbReference type="NCBI Taxonomy" id="97485"/>
    <lineage>
        <taxon>Eukaryota</taxon>
        <taxon>Haptista</taxon>
        <taxon>Haptophyta</taxon>
        <taxon>Prymnesiophyceae</taxon>
        <taxon>Prymnesiales</taxon>
        <taxon>Prymnesiaceae</taxon>
        <taxon>Prymnesium</taxon>
    </lineage>
</organism>
<feature type="region of interest" description="Disordered" evidence="1">
    <location>
        <begin position="15"/>
        <end position="55"/>
    </location>
</feature>
<name>A0AB34JX09_PRYPA</name>